<dbReference type="SUPFAM" id="SSF53850">
    <property type="entry name" value="Periplasmic binding protein-like II"/>
    <property type="match status" value="1"/>
</dbReference>
<evidence type="ECO:0000256" key="1">
    <source>
        <dbReference type="ARBA" id="ARBA00022729"/>
    </source>
</evidence>
<gene>
    <name evidence="3" type="ORF">BV61_00480</name>
</gene>
<dbReference type="Proteomes" id="UP000242636">
    <property type="component" value="Unassembled WGS sequence"/>
</dbReference>
<evidence type="ECO:0008006" key="5">
    <source>
        <dbReference type="Google" id="ProtNLM"/>
    </source>
</evidence>
<comment type="caution">
    <text evidence="3">The sequence shown here is derived from an EMBL/GenBank/DDBJ whole genome shotgun (WGS) entry which is preliminary data.</text>
</comment>
<dbReference type="Gene3D" id="3.40.190.10">
    <property type="entry name" value="Periplasmic binding protein-like II"/>
    <property type="match status" value="2"/>
</dbReference>
<dbReference type="EMBL" id="MWLD01000006">
    <property type="protein sequence ID" value="OOV35506.1"/>
    <property type="molecule type" value="Genomic_DNA"/>
</dbReference>
<keyword evidence="2" id="KW-0472">Membrane</keyword>
<name>A0A1T1D3S2_9SYNE</name>
<reference evidence="3 4" key="1">
    <citation type="submission" date="2017-02" db="EMBL/GenBank/DDBJ databases">
        <title>Draft Genome Sequences of 'Candidatus Synechococcus spongiarum', Cyanobacterial Symbionts of the Mediterranean Sponge Aplysina aerophoba from two locations.</title>
        <authorList>
            <person name="Slaby B.M."/>
            <person name="Hentschel U."/>
        </authorList>
    </citation>
    <scope>NUCLEOTIDE SEQUENCE [LARGE SCALE GENOMIC DNA]</scope>
    <source>
        <strain evidence="3">LMB bulk15M</strain>
    </source>
</reference>
<sequence>MHQRGPGLAQSLTRRQLLTTVGVGVGATAALWLWRTQAAGQREKRQLLHVKGQGPEAWLQQLPASWAARSRPSMERLVADLQTEAVDLAMVGEAWLTRLRPRLQPFGSPELVQPLLKVARDPAVLGGTAAAPMAFPWAFGSWVMVFRNQPAWAERGRREGWSLLAAAELQDVWILPASPRVVMGLVLQSLGQSPNTVNLPLVPGLAARLATVVRRARAFDSRHALTRLVNGHGSAAVVPSWTVVPQLLRDQRLVAVRPALSPPLLGWQVLVRPRRAGPIPKPWLQASTKGAVLNALLQDGFCPPLPIKALQPQLARQPTATLLHPGDEPMAQAETLQPLTPEHRKQYQQFWDEAMGERRHTTRAAGWLFR</sequence>
<evidence type="ECO:0000313" key="3">
    <source>
        <dbReference type="EMBL" id="OOV35506.1"/>
    </source>
</evidence>
<dbReference type="InterPro" id="IPR006311">
    <property type="entry name" value="TAT_signal"/>
</dbReference>
<dbReference type="AlphaFoldDB" id="A0A1T1D3S2"/>
<dbReference type="PANTHER" id="PTHR30222:SF17">
    <property type="entry name" value="SPERMIDINE_PUTRESCINE-BINDING PERIPLASMIC PROTEIN"/>
    <property type="match status" value="1"/>
</dbReference>
<accession>A0A1T1D3S2</accession>
<dbReference type="PROSITE" id="PS51318">
    <property type="entry name" value="TAT"/>
    <property type="match status" value="1"/>
</dbReference>
<dbReference type="PANTHER" id="PTHR30222">
    <property type="entry name" value="SPERMIDINE/PUTRESCINE-BINDING PERIPLASMIC PROTEIN"/>
    <property type="match status" value="1"/>
</dbReference>
<keyword evidence="1" id="KW-0732">Signal</keyword>
<evidence type="ECO:0000313" key="4">
    <source>
        <dbReference type="Proteomes" id="UP000242636"/>
    </source>
</evidence>
<proteinExistence type="predicted"/>
<evidence type="ECO:0000256" key="2">
    <source>
        <dbReference type="ARBA" id="ARBA00023136"/>
    </source>
</evidence>
<keyword evidence="4" id="KW-1185">Reference proteome</keyword>
<protein>
    <recommendedName>
        <fullName evidence="5">ABC transporter substrate-binding protein</fullName>
    </recommendedName>
</protein>
<organism evidence="3 4">
    <name type="scientific">Candidatus Synechococcus spongiarum LMB bulk15M</name>
    <dbReference type="NCBI Taxonomy" id="1943582"/>
    <lineage>
        <taxon>Bacteria</taxon>
        <taxon>Bacillati</taxon>
        <taxon>Cyanobacteriota</taxon>
        <taxon>Cyanophyceae</taxon>
        <taxon>Synechococcales</taxon>
        <taxon>Synechococcaceae</taxon>
        <taxon>Synechococcus</taxon>
    </lineage>
</organism>